<dbReference type="AlphaFoldDB" id="A0A0F9K0M8"/>
<proteinExistence type="predicted"/>
<gene>
    <name evidence="1" type="ORF">LCGC14_1462690</name>
</gene>
<reference evidence="1" key="1">
    <citation type="journal article" date="2015" name="Nature">
        <title>Complex archaea that bridge the gap between prokaryotes and eukaryotes.</title>
        <authorList>
            <person name="Spang A."/>
            <person name="Saw J.H."/>
            <person name="Jorgensen S.L."/>
            <person name="Zaremba-Niedzwiedzka K."/>
            <person name="Martijn J."/>
            <person name="Lind A.E."/>
            <person name="van Eijk R."/>
            <person name="Schleper C."/>
            <person name="Guy L."/>
            <person name="Ettema T.J."/>
        </authorList>
    </citation>
    <scope>NUCLEOTIDE SEQUENCE</scope>
</reference>
<name>A0A0F9K0M8_9ZZZZ</name>
<organism evidence="1">
    <name type="scientific">marine sediment metagenome</name>
    <dbReference type="NCBI Taxonomy" id="412755"/>
    <lineage>
        <taxon>unclassified sequences</taxon>
        <taxon>metagenomes</taxon>
        <taxon>ecological metagenomes</taxon>
    </lineage>
</organism>
<accession>A0A0F9K0M8</accession>
<protein>
    <submittedName>
        <fullName evidence="1">Uncharacterized protein</fullName>
    </submittedName>
</protein>
<comment type="caution">
    <text evidence="1">The sequence shown here is derived from an EMBL/GenBank/DDBJ whole genome shotgun (WGS) entry which is preliminary data.</text>
</comment>
<sequence length="93" mass="9875">MDEDRDALLADFGVDVTVGADTVKALYDIAELIGEAPEGLQLAGTEELVVPKTPLPASFVRDATMVIEGVGNRVIRKLAPWPPDGRFTAIVVA</sequence>
<evidence type="ECO:0000313" key="1">
    <source>
        <dbReference type="EMBL" id="KKM68256.1"/>
    </source>
</evidence>
<dbReference type="EMBL" id="LAZR01010202">
    <property type="protein sequence ID" value="KKM68256.1"/>
    <property type="molecule type" value="Genomic_DNA"/>
</dbReference>